<proteinExistence type="predicted"/>
<dbReference type="GO" id="GO:0016491">
    <property type="term" value="F:oxidoreductase activity"/>
    <property type="evidence" value="ECO:0007669"/>
    <property type="project" value="InterPro"/>
</dbReference>
<dbReference type="GO" id="GO:0016209">
    <property type="term" value="F:antioxidant activity"/>
    <property type="evidence" value="ECO:0007669"/>
    <property type="project" value="InterPro"/>
</dbReference>
<dbReference type="OrthoDB" id="213842at2"/>
<accession>A0A5C6FVM5</accession>
<dbReference type="InterPro" id="IPR013766">
    <property type="entry name" value="Thioredoxin_domain"/>
</dbReference>
<reference evidence="2 3" key="1">
    <citation type="submission" date="2019-02" db="EMBL/GenBank/DDBJ databases">
        <title>Deep-cultivation of Planctomycetes and their phenomic and genomic characterization uncovers novel biology.</title>
        <authorList>
            <person name="Wiegand S."/>
            <person name="Jogler M."/>
            <person name="Boedeker C."/>
            <person name="Pinto D."/>
            <person name="Vollmers J."/>
            <person name="Rivas-Marin E."/>
            <person name="Kohn T."/>
            <person name="Peeters S.H."/>
            <person name="Heuer A."/>
            <person name="Rast P."/>
            <person name="Oberbeckmann S."/>
            <person name="Bunk B."/>
            <person name="Jeske O."/>
            <person name="Meyerdierks A."/>
            <person name="Storesund J.E."/>
            <person name="Kallscheuer N."/>
            <person name="Luecker S."/>
            <person name="Lage O.M."/>
            <person name="Pohl T."/>
            <person name="Merkel B.J."/>
            <person name="Hornburger P."/>
            <person name="Mueller R.-W."/>
            <person name="Bruemmer F."/>
            <person name="Labrenz M."/>
            <person name="Spormann A.M."/>
            <person name="Op Den Camp H."/>
            <person name="Overmann J."/>
            <person name="Amann R."/>
            <person name="Jetten M.S.M."/>
            <person name="Mascher T."/>
            <person name="Medema M.H."/>
            <person name="Devos D.P."/>
            <person name="Kaster A.-K."/>
            <person name="Ovreas L."/>
            <person name="Rohde M."/>
            <person name="Galperin M.Y."/>
            <person name="Jogler C."/>
        </authorList>
    </citation>
    <scope>NUCLEOTIDE SEQUENCE [LARGE SCALE GENOMIC DNA]</scope>
    <source>
        <strain evidence="2 3">V7</strain>
    </source>
</reference>
<dbReference type="CDD" id="cd02966">
    <property type="entry name" value="TlpA_like_family"/>
    <property type="match status" value="1"/>
</dbReference>
<dbReference type="SUPFAM" id="SSF52833">
    <property type="entry name" value="Thioredoxin-like"/>
    <property type="match status" value="1"/>
</dbReference>
<dbReference type="AlphaFoldDB" id="A0A5C6FVM5"/>
<dbReference type="RefSeq" id="WP_146413547.1">
    <property type="nucleotide sequence ID" value="NZ_SJPZ01000001.1"/>
</dbReference>
<dbReference type="PANTHER" id="PTHR42852">
    <property type="entry name" value="THIOL:DISULFIDE INTERCHANGE PROTEIN DSBE"/>
    <property type="match status" value="1"/>
</dbReference>
<dbReference type="PANTHER" id="PTHR42852:SF17">
    <property type="entry name" value="THIOREDOXIN-LIKE PROTEIN HI_1115"/>
    <property type="match status" value="1"/>
</dbReference>
<comment type="caution">
    <text evidence="2">The sequence shown here is derived from an EMBL/GenBank/DDBJ whole genome shotgun (WGS) entry which is preliminary data.</text>
</comment>
<evidence type="ECO:0000313" key="2">
    <source>
        <dbReference type="EMBL" id="TWU67057.1"/>
    </source>
</evidence>
<dbReference type="InterPro" id="IPR036249">
    <property type="entry name" value="Thioredoxin-like_sf"/>
</dbReference>
<feature type="domain" description="Thioredoxin" evidence="1">
    <location>
        <begin position="36"/>
        <end position="177"/>
    </location>
</feature>
<protein>
    <submittedName>
        <fullName evidence="2">Thiol-disulfide oxidoreductase</fullName>
    </submittedName>
</protein>
<dbReference type="Gene3D" id="3.40.30.10">
    <property type="entry name" value="Glutaredoxin"/>
    <property type="match status" value="1"/>
</dbReference>
<name>A0A5C6FVM5_9PLAN</name>
<dbReference type="InterPro" id="IPR050553">
    <property type="entry name" value="Thioredoxin_ResA/DsbE_sf"/>
</dbReference>
<organism evidence="2 3">
    <name type="scientific">Crateriforma conspicua</name>
    <dbReference type="NCBI Taxonomy" id="2527996"/>
    <lineage>
        <taxon>Bacteria</taxon>
        <taxon>Pseudomonadati</taxon>
        <taxon>Planctomycetota</taxon>
        <taxon>Planctomycetia</taxon>
        <taxon>Planctomycetales</taxon>
        <taxon>Planctomycetaceae</taxon>
        <taxon>Crateriforma</taxon>
    </lineage>
</organism>
<dbReference type="PROSITE" id="PS51352">
    <property type="entry name" value="THIOREDOXIN_2"/>
    <property type="match status" value="1"/>
</dbReference>
<evidence type="ECO:0000259" key="1">
    <source>
        <dbReference type="PROSITE" id="PS51352"/>
    </source>
</evidence>
<dbReference type="EMBL" id="SJPZ01000001">
    <property type="protein sequence ID" value="TWU67057.1"/>
    <property type="molecule type" value="Genomic_DNA"/>
</dbReference>
<dbReference type="InterPro" id="IPR000866">
    <property type="entry name" value="AhpC/TSA"/>
</dbReference>
<dbReference type="Pfam" id="PF00578">
    <property type="entry name" value="AhpC-TSA"/>
    <property type="match status" value="1"/>
</dbReference>
<dbReference type="Proteomes" id="UP000316476">
    <property type="component" value="Unassembled WGS sequence"/>
</dbReference>
<gene>
    <name evidence="2" type="ORF">V7x_26290</name>
</gene>
<evidence type="ECO:0000313" key="3">
    <source>
        <dbReference type="Proteomes" id="UP000316476"/>
    </source>
</evidence>
<sequence>MLLPVLPRVAPAIAFAACCVLTPGVSNAQIHLWSHPLLGIKPPPCQIELSDGSQITLPQFRSDNAVLLYFWNTSSELGLMGLPKIDAIAQRFSDRRIRFLAVNTGDDLDEANRSYEEFRLSIPTAVDPSGDLRRLLSVPFLPSILMIDKGGIVQVADYGLHRDLNSTLGGKIEAVLAGQSLAAESLRRIRDESTRIYVLPPGDDAYTVRKLSEDKYQYHHRTLVDSYKKLGKRNARWDTDAIAFLDETAKSFASKVDRKTDEALESIGKTLMDRDCDDPVVRYAYAVMLYRNNRDKHARPKAITIIEQSHGDFSVLGYPTHLKLAAARMLWNFYRDQDNKKQYNAKKAKRYLDRCWHQSLEAIPIDDPESHQSRVIAENVLGFFSELPPGLRGNYFFTANKMKDLSPWLVNLIGGQMHLDKAWQARGNGWASEVTPEGWKGFEDHLQRAENCLRRAWKACPERPHAATEMITVAMAGGTDADEGVDFWFRQATEAQFDYWPAYAKWLHAMRPRWGGSHNEMLEFGQQCAATGRCDGDVPYTLCDAVIRIMRDRHNPVGERYIQKPGVYQAVRNVCNQYLDEAQNNETLQDWQRSNMKHWWRSMWLAFAYHAGQYQEARRLLELIEFKPHDDPFGKFPLDADQVIFAVMSRTGPRKNQIAEAVAAIQSKQYSAAVEKLEAVLQNDDLYPLVADRLESLQVALTWRVALDQSDHGTEISLLPSDDRVLGWEKVSGEWIRRPSGAIRGISQTTGMIARCQVDFGPRWELSGEIVHGSSPYAAWDAGIFLYDSNEVTHAVLFNPTERWVAVGPMDDLDDHQKPFKPKNNEVPFVIRMNDGVVNVWLDYRRVVKDKQLEEWNPAESHFIAIGAKYHYADAVLNFRDLRIRSWKPFDAQE</sequence>